<dbReference type="InterPro" id="IPR002110">
    <property type="entry name" value="Ankyrin_rpt"/>
</dbReference>
<dbReference type="InterPro" id="IPR036770">
    <property type="entry name" value="Ankyrin_rpt-contain_sf"/>
</dbReference>
<evidence type="ECO:0000256" key="1">
    <source>
        <dbReference type="PROSITE-ProRule" id="PRU00023"/>
    </source>
</evidence>
<keyword evidence="1" id="KW-0040">ANK repeat</keyword>
<sequence>MFRELPAKPSLEYLRKQAKQLQRTASPGKLADAHHALAREYGFADWARLKSYVITLGLTPAEALTAAIRDQGAQRARELLESYPELRAKINKPLPNYGFGQHALFAAVQRSDRATIDVLLDAGADIHKRTEWWAGGFGLLDDCDPTLVNFLVERGAVIDVHAAARLGMIARQTELVAADQNVVHAKGGDGQTPLHFASRLRLLGFFWIMVQRSTRSTWTTNLRRPSTCCVLSKSVTIHKIVRTSLAILYRKDAEATC</sequence>
<dbReference type="AlphaFoldDB" id="A0A2Z5FV56"/>
<dbReference type="KEGG" id="abas:ACPOL_0943"/>
<keyword evidence="3" id="KW-1185">Reference proteome</keyword>
<evidence type="ECO:0000313" key="2">
    <source>
        <dbReference type="EMBL" id="AXC10296.1"/>
    </source>
</evidence>
<dbReference type="Gene3D" id="1.25.40.20">
    <property type="entry name" value="Ankyrin repeat-containing domain"/>
    <property type="match status" value="1"/>
</dbReference>
<dbReference type="SUPFAM" id="SSF48403">
    <property type="entry name" value="Ankyrin repeat"/>
    <property type="match status" value="1"/>
</dbReference>
<dbReference type="PROSITE" id="PS50088">
    <property type="entry name" value="ANK_REPEAT"/>
    <property type="match status" value="1"/>
</dbReference>
<evidence type="ECO:0000313" key="3">
    <source>
        <dbReference type="Proteomes" id="UP000253606"/>
    </source>
</evidence>
<dbReference type="RefSeq" id="WP_201759090.1">
    <property type="nucleotide sequence ID" value="NZ_CP030840.1"/>
</dbReference>
<organism evidence="2 3">
    <name type="scientific">Acidisarcina polymorpha</name>
    <dbReference type="NCBI Taxonomy" id="2211140"/>
    <lineage>
        <taxon>Bacteria</taxon>
        <taxon>Pseudomonadati</taxon>
        <taxon>Acidobacteriota</taxon>
        <taxon>Terriglobia</taxon>
        <taxon>Terriglobales</taxon>
        <taxon>Acidobacteriaceae</taxon>
        <taxon>Acidisarcina</taxon>
    </lineage>
</organism>
<dbReference type="EMBL" id="CP030840">
    <property type="protein sequence ID" value="AXC10296.1"/>
    <property type="molecule type" value="Genomic_DNA"/>
</dbReference>
<feature type="repeat" description="ANK" evidence="1">
    <location>
        <begin position="99"/>
        <end position="131"/>
    </location>
</feature>
<accession>A0A2Z5FV56</accession>
<protein>
    <submittedName>
        <fullName evidence="2">Ankyrin 1</fullName>
    </submittedName>
</protein>
<dbReference type="Proteomes" id="UP000253606">
    <property type="component" value="Chromosome"/>
</dbReference>
<reference evidence="2 3" key="1">
    <citation type="journal article" date="2018" name="Front. Microbiol.">
        <title>Hydrolytic Capabilities as a Key to Environmental Success: Chitinolytic and Cellulolytic Acidobacteria From Acidic Sub-arctic Soils and Boreal Peatlands.</title>
        <authorList>
            <person name="Belova S.E."/>
            <person name="Ravin N.V."/>
            <person name="Pankratov T.A."/>
            <person name="Rakitin A.L."/>
            <person name="Ivanova A.A."/>
            <person name="Beletsky A.V."/>
            <person name="Mardanov A.V."/>
            <person name="Sinninghe Damste J.S."/>
            <person name="Dedysh S.N."/>
        </authorList>
    </citation>
    <scope>NUCLEOTIDE SEQUENCE [LARGE SCALE GENOMIC DNA]</scope>
    <source>
        <strain evidence="2 3">SBC82</strain>
    </source>
</reference>
<gene>
    <name evidence="2" type="ORF">ACPOL_0943</name>
</gene>
<name>A0A2Z5FV56_9BACT</name>
<proteinExistence type="predicted"/>